<reference evidence="4" key="1">
    <citation type="submission" date="2011-07" db="EMBL/GenBank/DDBJ databases">
        <authorList>
            <consortium name="Caenorhabditis brenneri Sequencing and Analysis Consortium"/>
            <person name="Wilson R.K."/>
        </authorList>
    </citation>
    <scope>NUCLEOTIDE SEQUENCE [LARGE SCALE GENOMIC DNA]</scope>
    <source>
        <strain evidence="4">PB2801</strain>
    </source>
</reference>
<keyword evidence="4" id="KW-1185">Reference proteome</keyword>
<dbReference type="Proteomes" id="UP000008068">
    <property type="component" value="Unassembled WGS sequence"/>
</dbReference>
<proteinExistence type="predicted"/>
<evidence type="ECO:0000313" key="3">
    <source>
        <dbReference type="EMBL" id="EGT39591.1"/>
    </source>
</evidence>
<dbReference type="HOGENOM" id="CLU_694889_0_0_1"/>
<name>G0NXL1_CAEBE</name>
<sequence length="421" mass="49081">MSGIKDHQHPNATVNSIGNLLMPSFLRTHIQELTVKCDRADTQIRELEGKLKEFEELRNKEKINLKVYDALMVTDDERIRLLSDQLDESSKLNAKYYNEFLALRDTNSALAEKLELSEAKSRNLELQLQESETKNVEIQAQLNEINSFRMQAVEAWETLNFELEDFKTQSQARLNEMDALRIKAMEEWQACKIEFDNYKNQAKGARIEAHRALVAQQTRCTDSEAQVQHLQQLLAVERASWNELDNNFNTMEARFQSQEKDLVAKWQARYNKDILDLKTKFTEAKGHQEAQFTEIKSFLKAKLEEAKKQLKVKDEEMEQLKKEHRENAELVMDLENKNLQVEIQLQKSQEEVCELRKEALGQMQTQLDKSRENVTYLEGLVFDSKKKLVEQEAHAAQALKKRGRDSMDQTAAEDTKKRRAN</sequence>
<organism evidence="4">
    <name type="scientific">Caenorhabditis brenneri</name>
    <name type="common">Nematode worm</name>
    <dbReference type="NCBI Taxonomy" id="135651"/>
    <lineage>
        <taxon>Eukaryota</taxon>
        <taxon>Metazoa</taxon>
        <taxon>Ecdysozoa</taxon>
        <taxon>Nematoda</taxon>
        <taxon>Chromadorea</taxon>
        <taxon>Rhabditida</taxon>
        <taxon>Rhabditina</taxon>
        <taxon>Rhabditomorpha</taxon>
        <taxon>Rhabditoidea</taxon>
        <taxon>Rhabditidae</taxon>
        <taxon>Peloderinae</taxon>
        <taxon>Caenorhabditis</taxon>
    </lineage>
</organism>
<keyword evidence="1" id="KW-0175">Coiled coil</keyword>
<feature type="coiled-coil region" evidence="1">
    <location>
        <begin position="30"/>
        <end position="64"/>
    </location>
</feature>
<dbReference type="AlphaFoldDB" id="G0NXL1"/>
<feature type="region of interest" description="Disordered" evidence="2">
    <location>
        <begin position="393"/>
        <end position="421"/>
    </location>
</feature>
<evidence type="ECO:0000313" key="4">
    <source>
        <dbReference type="Proteomes" id="UP000008068"/>
    </source>
</evidence>
<accession>G0NXL1</accession>
<feature type="coiled-coil region" evidence="1">
    <location>
        <begin position="107"/>
        <end position="141"/>
    </location>
</feature>
<evidence type="ECO:0000256" key="1">
    <source>
        <dbReference type="SAM" id="Coils"/>
    </source>
</evidence>
<dbReference type="EMBL" id="GL379973">
    <property type="protein sequence ID" value="EGT39591.1"/>
    <property type="molecule type" value="Genomic_DNA"/>
</dbReference>
<feature type="coiled-coil region" evidence="1">
    <location>
        <begin position="296"/>
        <end position="351"/>
    </location>
</feature>
<dbReference type="InParanoid" id="G0NXL1"/>
<gene>
    <name evidence="3" type="ORF">CAEBREN_10618</name>
</gene>
<protein>
    <submittedName>
        <fullName evidence="3">Uncharacterized protein</fullName>
    </submittedName>
</protein>
<evidence type="ECO:0000256" key="2">
    <source>
        <dbReference type="SAM" id="MobiDB-lite"/>
    </source>
</evidence>